<dbReference type="GO" id="GO:0030497">
    <property type="term" value="P:fatty acid elongation"/>
    <property type="evidence" value="ECO:0007669"/>
    <property type="project" value="TreeGrafter"/>
</dbReference>
<proteinExistence type="inferred from homology"/>
<dbReference type="Pfam" id="PF13561">
    <property type="entry name" value="adh_short_C2"/>
    <property type="match status" value="1"/>
</dbReference>
<gene>
    <name evidence="2" type="ORF">BJN34_09240</name>
</gene>
<dbReference type="NCBIfam" id="NF005559">
    <property type="entry name" value="PRK07231.1"/>
    <property type="match status" value="1"/>
</dbReference>
<dbReference type="KEGG" id="cuh:BJN34_09240"/>
<dbReference type="EMBL" id="CP017757">
    <property type="protein sequence ID" value="AQV94074.1"/>
    <property type="molecule type" value="Genomic_DNA"/>
</dbReference>
<dbReference type="OrthoDB" id="9803333at2"/>
<name>A0A1U9UMX7_CUPNE</name>
<evidence type="ECO:0000313" key="2">
    <source>
        <dbReference type="EMBL" id="AQV94074.1"/>
    </source>
</evidence>
<dbReference type="Proteomes" id="UP000189627">
    <property type="component" value="Chromosome 1"/>
</dbReference>
<organism evidence="2 3">
    <name type="scientific">Cupriavidus necator</name>
    <name type="common">Alcaligenes eutrophus</name>
    <name type="synonym">Ralstonia eutropha</name>
    <dbReference type="NCBI Taxonomy" id="106590"/>
    <lineage>
        <taxon>Bacteria</taxon>
        <taxon>Pseudomonadati</taxon>
        <taxon>Pseudomonadota</taxon>
        <taxon>Betaproteobacteria</taxon>
        <taxon>Burkholderiales</taxon>
        <taxon>Burkholderiaceae</taxon>
        <taxon>Cupriavidus</taxon>
    </lineage>
</organism>
<dbReference type="PANTHER" id="PTHR42760">
    <property type="entry name" value="SHORT-CHAIN DEHYDROGENASES/REDUCTASES FAMILY MEMBER"/>
    <property type="match status" value="1"/>
</dbReference>
<dbReference type="GO" id="GO:0016616">
    <property type="term" value="F:oxidoreductase activity, acting on the CH-OH group of donors, NAD or NADP as acceptor"/>
    <property type="evidence" value="ECO:0007669"/>
    <property type="project" value="TreeGrafter"/>
</dbReference>
<dbReference type="SUPFAM" id="SSF51735">
    <property type="entry name" value="NAD(P)-binding Rossmann-fold domains"/>
    <property type="match status" value="1"/>
</dbReference>
<dbReference type="Gene3D" id="3.40.50.720">
    <property type="entry name" value="NAD(P)-binding Rossmann-like Domain"/>
    <property type="match status" value="1"/>
</dbReference>
<dbReference type="PROSITE" id="PS00061">
    <property type="entry name" value="ADH_SHORT"/>
    <property type="match status" value="1"/>
</dbReference>
<reference evidence="3" key="1">
    <citation type="submission" date="2017-02" db="EMBL/GenBank/DDBJ databases">
        <title>Complete genome sequence of Cupriavidus necator strain NH9, a 3-chlorobenzoate degrader.</title>
        <authorList>
            <person name="Moriuchi R."/>
            <person name="Dohra H."/>
            <person name="Ogawa N."/>
        </authorList>
    </citation>
    <scope>NUCLEOTIDE SEQUENCE [LARGE SCALE GENOMIC DNA]</scope>
    <source>
        <strain evidence="3">NH9</strain>
    </source>
</reference>
<dbReference type="InterPro" id="IPR020904">
    <property type="entry name" value="Sc_DH/Rdtase_CS"/>
</dbReference>
<dbReference type="PANTHER" id="PTHR42760:SF135">
    <property type="entry name" value="BLL7886 PROTEIN"/>
    <property type="match status" value="1"/>
</dbReference>
<sequence length="250" mass="26320">MQDTLLGLRGKRALVTGASSGLGAHFAQVLASHGAEVVLAARRVDALKAVASKIETYGPVQCVALDVTDAASRAALVRDIAPVDILINNAGLARESVALKHTEDDWDVVMDTNLKGLFFLAQALVPGMRERGGGSIVNVASILGLRQAGGVLSYAVSKAGVVQLTKTLALEWARHGIRVNALAPGYIDTPINRDFWETDGGKALISRIPQRRLGQQEDLDGPLLLLASDASRYMTGAVIAVDGGHLVNTL</sequence>
<protein>
    <submittedName>
        <fullName evidence="2">2-deoxy-D-gluconate 3-dehydrogenase</fullName>
    </submittedName>
</protein>
<dbReference type="AlphaFoldDB" id="A0A1U9UMX7"/>
<dbReference type="InterPro" id="IPR002347">
    <property type="entry name" value="SDR_fam"/>
</dbReference>
<dbReference type="RefSeq" id="WP_078196351.1">
    <property type="nucleotide sequence ID" value="NZ_CP017757.2"/>
</dbReference>
<evidence type="ECO:0000313" key="3">
    <source>
        <dbReference type="Proteomes" id="UP000189627"/>
    </source>
</evidence>
<comment type="similarity">
    <text evidence="1">Belongs to the short-chain dehydrogenases/reductases (SDR) family.</text>
</comment>
<dbReference type="FunFam" id="3.40.50.720:FF:000084">
    <property type="entry name" value="Short-chain dehydrogenase reductase"/>
    <property type="match status" value="1"/>
</dbReference>
<dbReference type="PRINTS" id="PR00080">
    <property type="entry name" value="SDRFAMILY"/>
</dbReference>
<accession>A0A1U9UMX7</accession>
<evidence type="ECO:0000256" key="1">
    <source>
        <dbReference type="ARBA" id="ARBA00006484"/>
    </source>
</evidence>
<dbReference type="PRINTS" id="PR00081">
    <property type="entry name" value="GDHRDH"/>
</dbReference>
<dbReference type="InterPro" id="IPR036291">
    <property type="entry name" value="NAD(P)-bd_dom_sf"/>
</dbReference>